<name>A0A5B0VS79_RHITR</name>
<dbReference type="EMBL" id="VNIP01000016">
    <property type="protein sequence ID" value="KAA1176649.1"/>
    <property type="molecule type" value="Genomic_DNA"/>
</dbReference>
<dbReference type="RefSeq" id="WP_149637794.1">
    <property type="nucleotide sequence ID" value="NZ_VNIP01000016.1"/>
</dbReference>
<dbReference type="Proteomes" id="UP000323608">
    <property type="component" value="Unassembled WGS sequence"/>
</dbReference>
<reference evidence="1 2" key="1">
    <citation type="submission" date="2019-07" db="EMBL/GenBank/DDBJ databases">
        <title>The Draft Genome Sequence of Rhizobium tropici SARCC-755 Associated with Superior Nodulation on Pigeonpea (Cajanus cajan (L.) Millsp.).</title>
        <authorList>
            <person name="Bopape F.L."/>
            <person name="Hassen A.I."/>
            <person name="Swanevelder Z.H."/>
            <person name="Gwata E.T."/>
        </authorList>
    </citation>
    <scope>NUCLEOTIDE SEQUENCE [LARGE SCALE GENOMIC DNA]</scope>
    <source>
        <strain evidence="1 2">SARCC-755</strain>
    </source>
</reference>
<evidence type="ECO:0000313" key="1">
    <source>
        <dbReference type="EMBL" id="KAA1176649.1"/>
    </source>
</evidence>
<sequence>MLETSSSREILKFKGRECQSSSIARRSSRTINNAVHSDKDKLIGKAQASLDEVLDAKRFR</sequence>
<proteinExistence type="predicted"/>
<comment type="caution">
    <text evidence="1">The sequence shown here is derived from an EMBL/GenBank/DDBJ whole genome shotgun (WGS) entry which is preliminary data.</text>
</comment>
<evidence type="ECO:0000313" key="2">
    <source>
        <dbReference type="Proteomes" id="UP000323608"/>
    </source>
</evidence>
<dbReference type="AlphaFoldDB" id="A0A5B0VS79"/>
<accession>A0A5B0VS79</accession>
<protein>
    <submittedName>
        <fullName evidence="1">Uncharacterized protein</fullName>
    </submittedName>
</protein>
<organism evidence="1 2">
    <name type="scientific">Rhizobium tropici</name>
    <dbReference type="NCBI Taxonomy" id="398"/>
    <lineage>
        <taxon>Bacteria</taxon>
        <taxon>Pseudomonadati</taxon>
        <taxon>Pseudomonadota</taxon>
        <taxon>Alphaproteobacteria</taxon>
        <taxon>Hyphomicrobiales</taxon>
        <taxon>Rhizobiaceae</taxon>
        <taxon>Rhizobium/Agrobacterium group</taxon>
        <taxon>Rhizobium</taxon>
    </lineage>
</organism>
<gene>
    <name evidence="1" type="ORF">FP026_27840</name>
</gene>